<evidence type="ECO:0000313" key="2">
    <source>
        <dbReference type="EnsemblPlants" id="ONIVA04G21220.1"/>
    </source>
</evidence>
<dbReference type="Proteomes" id="UP000006591">
    <property type="component" value="Chromosome 4"/>
</dbReference>
<evidence type="ECO:0000256" key="1">
    <source>
        <dbReference type="SAM" id="MobiDB-lite"/>
    </source>
</evidence>
<proteinExistence type="predicted"/>
<reference evidence="2" key="2">
    <citation type="submission" date="2018-04" db="EMBL/GenBank/DDBJ databases">
        <title>OnivRS2 (Oryza nivara Reference Sequence Version 2).</title>
        <authorList>
            <person name="Zhang J."/>
            <person name="Kudrna D."/>
            <person name="Lee S."/>
            <person name="Talag J."/>
            <person name="Rajasekar S."/>
            <person name="Welchert J."/>
            <person name="Hsing Y.-I."/>
            <person name="Wing R.A."/>
        </authorList>
    </citation>
    <scope>NUCLEOTIDE SEQUENCE [LARGE SCALE GENOMIC DNA]</scope>
    <source>
        <strain evidence="2">SL10</strain>
    </source>
</reference>
<feature type="region of interest" description="Disordered" evidence="1">
    <location>
        <begin position="208"/>
        <end position="233"/>
    </location>
</feature>
<feature type="region of interest" description="Disordered" evidence="1">
    <location>
        <begin position="325"/>
        <end position="394"/>
    </location>
</feature>
<accession>A0A0E0H4R9</accession>
<dbReference type="SUPFAM" id="SSF51556">
    <property type="entry name" value="Metallo-dependent hydrolases"/>
    <property type="match status" value="1"/>
</dbReference>
<name>A0A0E0H4R9_ORYNI</name>
<dbReference type="Pfam" id="PF01026">
    <property type="entry name" value="TatD_DNase"/>
    <property type="match status" value="1"/>
</dbReference>
<dbReference type="eggNOG" id="KOG3020">
    <property type="taxonomic scope" value="Eukaryota"/>
</dbReference>
<dbReference type="InterPro" id="IPR001130">
    <property type="entry name" value="TatD-like"/>
</dbReference>
<dbReference type="STRING" id="4536.A0A0E0H4R9"/>
<dbReference type="CDD" id="cd01310">
    <property type="entry name" value="TatD_DNAse"/>
    <property type="match status" value="1"/>
</dbReference>
<dbReference type="Gene3D" id="3.20.20.140">
    <property type="entry name" value="Metal-dependent hydrolases"/>
    <property type="match status" value="1"/>
</dbReference>
<dbReference type="PANTHER" id="PTHR47176:SF1">
    <property type="entry name" value="OS04G0577500 PROTEIN"/>
    <property type="match status" value="1"/>
</dbReference>
<reference evidence="2" key="1">
    <citation type="submission" date="2015-04" db="UniProtKB">
        <authorList>
            <consortium name="EnsemblPlants"/>
        </authorList>
    </citation>
    <scope>IDENTIFICATION</scope>
    <source>
        <strain evidence="2">SL10</strain>
    </source>
</reference>
<dbReference type="AlphaFoldDB" id="A0A0E0H4R9"/>
<dbReference type="PANTHER" id="PTHR47176">
    <property type="entry name" value="OSJNBA0020J04.13 PROTEIN"/>
    <property type="match status" value="1"/>
</dbReference>
<feature type="compositionally biased region" description="Polar residues" evidence="1">
    <location>
        <begin position="223"/>
        <end position="233"/>
    </location>
</feature>
<dbReference type="Gramene" id="ONIVA04G21220.1">
    <property type="protein sequence ID" value="ONIVA04G21220.1"/>
    <property type="gene ID" value="ONIVA04G21220"/>
</dbReference>
<sequence>MAQAPARAASVVRLFDAHCHLQDPRVLSVAPSLIRAATAAGVARFAVNGTSEKDWHLVKQMAEEYPWVPERSPDWMDSLRRFFAETQEAAVGEVEVFQQQLELAKELNKPVSVHCVRAFGDLLEILKRTGPFPAGVLLHSYLGSAEMVSSLEILGCYFSLSGFLTGMKSTKAKKMLKSMPLDRILLETDAPDALPKLDDISLLAVPVDSSSADNGESKKDSNSRASTTSNESLNHPSNIHIVMKYVASLLEISEIELAEVTYKNATKLFSYHGSKVHNEVEAVMRTAAQAPARHGVWMVEDAVASDKFLAWHGCGWRRTQPPVTRSGVVPSVDSGGRGHRRRARRGAWRWRTRLPATSSDVGRGSEGRGRRRRPLTWGVDDGRRGRRKTRPPATFSDMVLKHVLC</sequence>
<evidence type="ECO:0000313" key="3">
    <source>
        <dbReference type="Proteomes" id="UP000006591"/>
    </source>
</evidence>
<dbReference type="GO" id="GO:0016788">
    <property type="term" value="F:hydrolase activity, acting on ester bonds"/>
    <property type="evidence" value="ECO:0007669"/>
    <property type="project" value="InterPro"/>
</dbReference>
<protein>
    <submittedName>
        <fullName evidence="2">Uncharacterized protein</fullName>
    </submittedName>
</protein>
<organism evidence="2">
    <name type="scientific">Oryza nivara</name>
    <name type="common">Indian wild rice</name>
    <name type="synonym">Oryza sativa f. spontanea</name>
    <dbReference type="NCBI Taxonomy" id="4536"/>
    <lineage>
        <taxon>Eukaryota</taxon>
        <taxon>Viridiplantae</taxon>
        <taxon>Streptophyta</taxon>
        <taxon>Embryophyta</taxon>
        <taxon>Tracheophyta</taxon>
        <taxon>Spermatophyta</taxon>
        <taxon>Magnoliopsida</taxon>
        <taxon>Liliopsida</taxon>
        <taxon>Poales</taxon>
        <taxon>Poaceae</taxon>
        <taxon>BOP clade</taxon>
        <taxon>Oryzoideae</taxon>
        <taxon>Oryzeae</taxon>
        <taxon>Oryzinae</taxon>
        <taxon>Oryza</taxon>
    </lineage>
</organism>
<keyword evidence="3" id="KW-1185">Reference proteome</keyword>
<feature type="compositionally biased region" description="Basic residues" evidence="1">
    <location>
        <begin position="337"/>
        <end position="352"/>
    </location>
</feature>
<dbReference type="EnsemblPlants" id="ONIVA04G21220.1">
    <property type="protein sequence ID" value="ONIVA04G21220.1"/>
    <property type="gene ID" value="ONIVA04G21220"/>
</dbReference>
<dbReference type="InterPro" id="IPR032466">
    <property type="entry name" value="Metal_Hydrolase"/>
</dbReference>